<dbReference type="AlphaFoldDB" id="T0R8J9"/>
<feature type="signal peptide" evidence="12">
    <location>
        <begin position="1"/>
        <end position="19"/>
    </location>
</feature>
<dbReference type="eggNOG" id="KOG2246">
    <property type="taxonomic scope" value="Eukaryota"/>
</dbReference>
<dbReference type="OrthoDB" id="414175at2759"/>
<dbReference type="GO" id="GO:0000166">
    <property type="term" value="F:nucleotide binding"/>
    <property type="evidence" value="ECO:0007669"/>
    <property type="project" value="UniProtKB-KW"/>
</dbReference>
<evidence type="ECO:0000313" key="15">
    <source>
        <dbReference type="Proteomes" id="UP000030762"/>
    </source>
</evidence>
<proteinExistence type="inferred from homology"/>
<evidence type="ECO:0000256" key="11">
    <source>
        <dbReference type="ARBA" id="ARBA00023136"/>
    </source>
</evidence>
<gene>
    <name evidence="14" type="ORF">SDRG_00521</name>
</gene>
<dbReference type="Pfam" id="PF02434">
    <property type="entry name" value="Fringe"/>
    <property type="match status" value="1"/>
</dbReference>
<evidence type="ECO:0000256" key="4">
    <source>
        <dbReference type="ARBA" id="ARBA00012557"/>
    </source>
</evidence>
<dbReference type="InParanoid" id="T0R8J9"/>
<keyword evidence="7" id="KW-0812">Transmembrane</keyword>
<dbReference type="OMA" id="PTTWRCL"/>
<keyword evidence="15" id="KW-1185">Reference proteome</keyword>
<protein>
    <recommendedName>
        <fullName evidence="4">N-acetylgalactosaminide beta-1,3-galactosyltransferase</fullName>
        <ecNumber evidence="4">2.4.1.122</ecNumber>
    </recommendedName>
</protein>
<dbReference type="Gene3D" id="3.90.550.50">
    <property type="match status" value="1"/>
</dbReference>
<comment type="pathway">
    <text evidence="2">Protein modification; protein glycosylation.</text>
</comment>
<keyword evidence="11" id="KW-0472">Membrane</keyword>
<feature type="domain" description="Fringe-like glycosyltransferase" evidence="13">
    <location>
        <begin position="51"/>
        <end position="240"/>
    </location>
</feature>
<evidence type="ECO:0000256" key="3">
    <source>
        <dbReference type="ARBA" id="ARBA00006462"/>
    </source>
</evidence>
<name>T0R8J9_SAPDV</name>
<dbReference type="GeneID" id="19941248"/>
<dbReference type="PANTHER" id="PTHR23033:SF14">
    <property type="entry name" value="GLYCOPROTEIN-N-ACETYLGALACTOSAMINE 3-BETA-GALACTOSYLTRANSFERASE 1-RELATED"/>
    <property type="match status" value="1"/>
</dbReference>
<dbReference type="PANTHER" id="PTHR23033">
    <property type="entry name" value="BETA1,3-GALACTOSYLTRANSFERASE"/>
    <property type="match status" value="1"/>
</dbReference>
<feature type="chain" id="PRO_5004571071" description="N-acetylgalactosaminide beta-1,3-galactosyltransferase" evidence="12">
    <location>
        <begin position="20"/>
        <end position="361"/>
    </location>
</feature>
<evidence type="ECO:0000256" key="1">
    <source>
        <dbReference type="ARBA" id="ARBA00004606"/>
    </source>
</evidence>
<keyword evidence="12" id="KW-0732">Signal</keyword>
<dbReference type="GO" id="GO:0016020">
    <property type="term" value="C:membrane"/>
    <property type="evidence" value="ECO:0007669"/>
    <property type="project" value="UniProtKB-SubCell"/>
</dbReference>
<evidence type="ECO:0000256" key="7">
    <source>
        <dbReference type="ARBA" id="ARBA00022692"/>
    </source>
</evidence>
<keyword evidence="10" id="KW-1133">Transmembrane helix</keyword>
<dbReference type="GO" id="GO:0016263">
    <property type="term" value="F:glycoprotein-N-acetylgalactosamine 3-beta-galactosyltransferase activity"/>
    <property type="evidence" value="ECO:0007669"/>
    <property type="project" value="UniProtKB-EC"/>
</dbReference>
<evidence type="ECO:0000313" key="14">
    <source>
        <dbReference type="EMBL" id="EQC42800.1"/>
    </source>
</evidence>
<evidence type="ECO:0000256" key="9">
    <source>
        <dbReference type="ARBA" id="ARBA00022968"/>
    </source>
</evidence>
<keyword evidence="9" id="KW-0735">Signal-anchor</keyword>
<evidence type="ECO:0000256" key="8">
    <source>
        <dbReference type="ARBA" id="ARBA00022741"/>
    </source>
</evidence>
<evidence type="ECO:0000259" key="13">
    <source>
        <dbReference type="Pfam" id="PF02434"/>
    </source>
</evidence>
<dbReference type="InterPro" id="IPR003378">
    <property type="entry name" value="Fringe-like_glycosylTrfase"/>
</dbReference>
<dbReference type="Proteomes" id="UP000030762">
    <property type="component" value="Unassembled WGS sequence"/>
</dbReference>
<dbReference type="RefSeq" id="XP_008604223.1">
    <property type="nucleotide sequence ID" value="XM_008606001.1"/>
</dbReference>
<dbReference type="EMBL" id="JH767132">
    <property type="protein sequence ID" value="EQC42800.1"/>
    <property type="molecule type" value="Genomic_DNA"/>
</dbReference>
<evidence type="ECO:0000256" key="5">
    <source>
        <dbReference type="ARBA" id="ARBA00022676"/>
    </source>
</evidence>
<evidence type="ECO:0000256" key="12">
    <source>
        <dbReference type="SAM" id="SignalP"/>
    </source>
</evidence>
<accession>T0R8J9</accession>
<keyword evidence="5" id="KW-0328">Glycosyltransferase</keyword>
<dbReference type="VEuPathDB" id="FungiDB:SDRG_00521"/>
<dbReference type="EC" id="2.4.1.122" evidence="4"/>
<comment type="similarity">
    <text evidence="3">Belongs to the glycosyltransferase 31 family. Beta3-Gal-T subfamily.</text>
</comment>
<sequence length="361" mass="42215">MAMHRTCCMLLAWMALALALTKEELCAVDIDYSQRMLRLVEVAPEAAAPRVLCFVNTISVHHDSRVKAVRDTWGQRCTKLLFFSNATDPAHDDIVELDVPADHNHLWQKHKATLAYIWKTYRHDFDWFYKADDDAYVVYENLLAYLRQPQVVMEMDLKPLQFGHRYSLTSDLIDYYIVNKKLLNEYKKRTHRWVFNSGGPGYAMNKLYVQKVVESMHDETCLSDKYCEMLPDDAAISFCMVFHDTHPPNTRDLYGRERWHADKPRGIYYTDPNQPDYWIVQYHRDIGGLQWKDDCCSSESVAFHYILPELMYHIERQLYYCRSSAPDLESFNAATGLHVSEQILLPTELAVDYGPFPVDDL</sequence>
<dbReference type="STRING" id="1156394.T0R8J9"/>
<reference evidence="14 15" key="1">
    <citation type="submission" date="2012-04" db="EMBL/GenBank/DDBJ databases">
        <title>The Genome Sequence of Saprolegnia declina VS20.</title>
        <authorList>
            <consortium name="The Broad Institute Genome Sequencing Platform"/>
            <person name="Russ C."/>
            <person name="Nusbaum C."/>
            <person name="Tyler B."/>
            <person name="van West P."/>
            <person name="Dieguez-Uribeondo J."/>
            <person name="de Bruijn I."/>
            <person name="Tripathy S."/>
            <person name="Jiang R."/>
            <person name="Young S.K."/>
            <person name="Zeng Q."/>
            <person name="Gargeya S."/>
            <person name="Fitzgerald M."/>
            <person name="Haas B."/>
            <person name="Abouelleil A."/>
            <person name="Alvarado L."/>
            <person name="Arachchi H.M."/>
            <person name="Berlin A."/>
            <person name="Chapman S.B."/>
            <person name="Goldberg J."/>
            <person name="Griggs A."/>
            <person name="Gujja S."/>
            <person name="Hansen M."/>
            <person name="Howarth C."/>
            <person name="Imamovic A."/>
            <person name="Larimer J."/>
            <person name="McCowen C."/>
            <person name="Montmayeur A."/>
            <person name="Murphy C."/>
            <person name="Neiman D."/>
            <person name="Pearson M."/>
            <person name="Priest M."/>
            <person name="Roberts A."/>
            <person name="Saif S."/>
            <person name="Shea T."/>
            <person name="Sisk P."/>
            <person name="Sykes S."/>
            <person name="Wortman J."/>
            <person name="Nusbaum C."/>
            <person name="Birren B."/>
        </authorList>
    </citation>
    <scope>NUCLEOTIDE SEQUENCE [LARGE SCALE GENOMIC DNA]</scope>
    <source>
        <strain evidence="14 15">VS20</strain>
    </source>
</reference>
<organism evidence="14 15">
    <name type="scientific">Saprolegnia diclina (strain VS20)</name>
    <dbReference type="NCBI Taxonomy" id="1156394"/>
    <lineage>
        <taxon>Eukaryota</taxon>
        <taxon>Sar</taxon>
        <taxon>Stramenopiles</taxon>
        <taxon>Oomycota</taxon>
        <taxon>Saprolegniomycetes</taxon>
        <taxon>Saprolegniales</taxon>
        <taxon>Saprolegniaceae</taxon>
        <taxon>Saprolegnia</taxon>
    </lineage>
</organism>
<keyword evidence="8" id="KW-0547">Nucleotide-binding</keyword>
<keyword evidence="6" id="KW-0808">Transferase</keyword>
<dbReference type="InterPro" id="IPR026050">
    <property type="entry name" value="C1GALT1/C1GALT1_chp1"/>
</dbReference>
<evidence type="ECO:0000256" key="10">
    <source>
        <dbReference type="ARBA" id="ARBA00022989"/>
    </source>
</evidence>
<comment type="subcellular location">
    <subcellularLocation>
        <location evidence="1">Membrane</location>
        <topology evidence="1">Single-pass type II membrane protein</topology>
    </subcellularLocation>
</comment>
<evidence type="ECO:0000256" key="2">
    <source>
        <dbReference type="ARBA" id="ARBA00004922"/>
    </source>
</evidence>
<evidence type="ECO:0000256" key="6">
    <source>
        <dbReference type="ARBA" id="ARBA00022679"/>
    </source>
</evidence>